<feature type="region of interest" description="Disordered" evidence="1">
    <location>
        <begin position="63"/>
        <end position="97"/>
    </location>
</feature>
<dbReference type="Proteomes" id="UP001221898">
    <property type="component" value="Unassembled WGS sequence"/>
</dbReference>
<evidence type="ECO:0000313" key="3">
    <source>
        <dbReference type="Proteomes" id="UP001221898"/>
    </source>
</evidence>
<dbReference type="EMBL" id="JAINUG010000119">
    <property type="protein sequence ID" value="KAJ8395077.1"/>
    <property type="molecule type" value="Genomic_DNA"/>
</dbReference>
<evidence type="ECO:0000313" key="2">
    <source>
        <dbReference type="EMBL" id="KAJ8395077.1"/>
    </source>
</evidence>
<reference evidence="2" key="1">
    <citation type="journal article" date="2023" name="Science">
        <title>Genome structures resolve the early diversification of teleost fishes.</title>
        <authorList>
            <person name="Parey E."/>
            <person name="Louis A."/>
            <person name="Montfort J."/>
            <person name="Bouchez O."/>
            <person name="Roques C."/>
            <person name="Iampietro C."/>
            <person name="Lluch J."/>
            <person name="Castinel A."/>
            <person name="Donnadieu C."/>
            <person name="Desvignes T."/>
            <person name="Floi Bucao C."/>
            <person name="Jouanno E."/>
            <person name="Wen M."/>
            <person name="Mejri S."/>
            <person name="Dirks R."/>
            <person name="Jansen H."/>
            <person name="Henkel C."/>
            <person name="Chen W.J."/>
            <person name="Zahm M."/>
            <person name="Cabau C."/>
            <person name="Klopp C."/>
            <person name="Thompson A.W."/>
            <person name="Robinson-Rechavi M."/>
            <person name="Braasch I."/>
            <person name="Lecointre G."/>
            <person name="Bobe J."/>
            <person name="Postlethwait J.H."/>
            <person name="Berthelot C."/>
            <person name="Roest Crollius H."/>
            <person name="Guiguen Y."/>
        </authorList>
    </citation>
    <scope>NUCLEOTIDE SEQUENCE</scope>
    <source>
        <strain evidence="2">NC1722</strain>
    </source>
</reference>
<evidence type="ECO:0000256" key="1">
    <source>
        <dbReference type="SAM" id="MobiDB-lite"/>
    </source>
</evidence>
<dbReference type="AlphaFoldDB" id="A0AAD7S3I4"/>
<proteinExistence type="predicted"/>
<gene>
    <name evidence="2" type="ORF">AAFF_G00035330</name>
</gene>
<accession>A0AAD7S3I4</accession>
<feature type="compositionally biased region" description="Basic and acidic residues" evidence="1">
    <location>
        <begin position="87"/>
        <end position="97"/>
    </location>
</feature>
<sequence length="97" mass="10615">MTLARPPRRLSAAEFIRADQIDCLRRCGGNALPGPPGGACARGPPSRPWHRHRPLFAERLSSICPHGHRGRDTASKPQPPDLCPDIRGPRAKRDLGL</sequence>
<organism evidence="2 3">
    <name type="scientific">Aldrovandia affinis</name>
    <dbReference type="NCBI Taxonomy" id="143900"/>
    <lineage>
        <taxon>Eukaryota</taxon>
        <taxon>Metazoa</taxon>
        <taxon>Chordata</taxon>
        <taxon>Craniata</taxon>
        <taxon>Vertebrata</taxon>
        <taxon>Euteleostomi</taxon>
        <taxon>Actinopterygii</taxon>
        <taxon>Neopterygii</taxon>
        <taxon>Teleostei</taxon>
        <taxon>Notacanthiformes</taxon>
        <taxon>Halosauridae</taxon>
        <taxon>Aldrovandia</taxon>
    </lineage>
</organism>
<protein>
    <submittedName>
        <fullName evidence="2">Uncharacterized protein</fullName>
    </submittedName>
</protein>
<keyword evidence="3" id="KW-1185">Reference proteome</keyword>
<comment type="caution">
    <text evidence="2">The sequence shown here is derived from an EMBL/GenBank/DDBJ whole genome shotgun (WGS) entry which is preliminary data.</text>
</comment>
<name>A0AAD7S3I4_9TELE</name>